<dbReference type="GO" id="GO:0005929">
    <property type="term" value="C:cilium"/>
    <property type="evidence" value="ECO:0007669"/>
    <property type="project" value="TreeGrafter"/>
</dbReference>
<feature type="region of interest" description="Disordered" evidence="2">
    <location>
        <begin position="1"/>
        <end position="54"/>
    </location>
</feature>
<dbReference type="InterPro" id="IPR011989">
    <property type="entry name" value="ARM-like"/>
</dbReference>
<dbReference type="Gene3D" id="1.25.10.10">
    <property type="entry name" value="Leucine-rich Repeat Variant"/>
    <property type="match status" value="1"/>
</dbReference>
<evidence type="ECO:0000256" key="1">
    <source>
        <dbReference type="SAM" id="Coils"/>
    </source>
</evidence>
<dbReference type="InterPro" id="IPR034085">
    <property type="entry name" value="TOG"/>
</dbReference>
<dbReference type="Pfam" id="PF21040">
    <property type="entry name" value="CEP104-like_TOG"/>
    <property type="match status" value="1"/>
</dbReference>
<dbReference type="InterPro" id="IPR052607">
    <property type="entry name" value="CEP104-like"/>
</dbReference>
<dbReference type="EMBL" id="MRZV01000742">
    <property type="protein sequence ID" value="PIK44954.1"/>
    <property type="molecule type" value="Genomic_DNA"/>
</dbReference>
<dbReference type="SUPFAM" id="SSF48371">
    <property type="entry name" value="ARM repeat"/>
    <property type="match status" value="1"/>
</dbReference>
<dbReference type="AlphaFoldDB" id="A0A2G8KAC5"/>
<keyword evidence="5" id="KW-1185">Reference proteome</keyword>
<dbReference type="Proteomes" id="UP000230750">
    <property type="component" value="Unassembled WGS sequence"/>
</dbReference>
<evidence type="ECO:0000313" key="5">
    <source>
        <dbReference type="Proteomes" id="UP000230750"/>
    </source>
</evidence>
<feature type="compositionally biased region" description="Polar residues" evidence="2">
    <location>
        <begin position="1"/>
        <end position="12"/>
    </location>
</feature>
<comment type="caution">
    <text evidence="4">The sequence shown here is derived from an EMBL/GenBank/DDBJ whole genome shotgun (WGS) entry which is preliminary data.</text>
</comment>
<feature type="domain" description="TOG" evidence="3">
    <location>
        <begin position="56"/>
        <end position="297"/>
    </location>
</feature>
<name>A0A2G8KAC5_STIJA</name>
<dbReference type="OrthoDB" id="66599at2759"/>
<dbReference type="PANTHER" id="PTHR13371">
    <property type="entry name" value="GLYCINE-, GLUTAMATE-, THIENYLCYCLOHEXYLPIPERIDINE-BINDING PROTEIN"/>
    <property type="match status" value="1"/>
</dbReference>
<sequence length="347" mass="39012">MINIDSLSSSPRDQPDPIQGSPRSPEPEVTREEIEQEEKQEETTGTSELPPGVTSDVLREASGAIDTFGEQTVFKIFAKNWSLRKEGLNEVRSHLDGVEERDKELLRNILRATVYLMVKLLKDKVIAVFTATLDLISYTIADWLVKHKMAKNDTSYVVENVLPELMGRIGDTNARLKGAAVDYIVEFASMREVRHLHTVPGQCTIPFKPNCQAKMAVTKVDIVIRLVQDLGVDNNSCPAHGREVRDAGMQLICELYKVNGPEVKSRLPNEEDPKVLKNPLYVKIFNGLNKIDGKPTRQEQQALTKKGKLAREKAKKEEIEGLEQQLADLKAATQAAEAAKKRVRYWR</sequence>
<accession>A0A2G8KAC5</accession>
<proteinExistence type="predicted"/>
<gene>
    <name evidence="4" type="ORF">BSL78_18177</name>
</gene>
<keyword evidence="1" id="KW-0175">Coiled coil</keyword>
<protein>
    <submittedName>
        <fullName evidence="4">Putative centrosomal protein</fullName>
    </submittedName>
</protein>
<organism evidence="4 5">
    <name type="scientific">Stichopus japonicus</name>
    <name type="common">Sea cucumber</name>
    <dbReference type="NCBI Taxonomy" id="307972"/>
    <lineage>
        <taxon>Eukaryota</taxon>
        <taxon>Metazoa</taxon>
        <taxon>Echinodermata</taxon>
        <taxon>Eleutherozoa</taxon>
        <taxon>Echinozoa</taxon>
        <taxon>Holothuroidea</taxon>
        <taxon>Aspidochirotacea</taxon>
        <taxon>Aspidochirotida</taxon>
        <taxon>Stichopodidae</taxon>
        <taxon>Apostichopus</taxon>
    </lineage>
</organism>
<feature type="coiled-coil region" evidence="1">
    <location>
        <begin position="312"/>
        <end position="342"/>
    </location>
</feature>
<dbReference type="PANTHER" id="PTHR13371:SF0">
    <property type="entry name" value="CENTROSOMAL PROTEIN OF 104 KDA"/>
    <property type="match status" value="1"/>
</dbReference>
<evidence type="ECO:0000256" key="2">
    <source>
        <dbReference type="SAM" id="MobiDB-lite"/>
    </source>
</evidence>
<reference evidence="4 5" key="1">
    <citation type="journal article" date="2017" name="PLoS Biol.">
        <title>The sea cucumber genome provides insights into morphological evolution and visceral regeneration.</title>
        <authorList>
            <person name="Zhang X."/>
            <person name="Sun L."/>
            <person name="Yuan J."/>
            <person name="Sun Y."/>
            <person name="Gao Y."/>
            <person name="Zhang L."/>
            <person name="Li S."/>
            <person name="Dai H."/>
            <person name="Hamel J.F."/>
            <person name="Liu C."/>
            <person name="Yu Y."/>
            <person name="Liu S."/>
            <person name="Lin W."/>
            <person name="Guo K."/>
            <person name="Jin S."/>
            <person name="Xu P."/>
            <person name="Storey K.B."/>
            <person name="Huan P."/>
            <person name="Zhang T."/>
            <person name="Zhou Y."/>
            <person name="Zhang J."/>
            <person name="Lin C."/>
            <person name="Li X."/>
            <person name="Xing L."/>
            <person name="Huo D."/>
            <person name="Sun M."/>
            <person name="Wang L."/>
            <person name="Mercier A."/>
            <person name="Li F."/>
            <person name="Yang H."/>
            <person name="Xiang J."/>
        </authorList>
    </citation>
    <scope>NUCLEOTIDE SEQUENCE [LARGE SCALE GENOMIC DNA]</scope>
    <source>
        <strain evidence="4">Shaxun</strain>
        <tissue evidence="4">Muscle</tissue>
    </source>
</reference>
<dbReference type="SMART" id="SM01349">
    <property type="entry name" value="TOG"/>
    <property type="match status" value="1"/>
</dbReference>
<evidence type="ECO:0000313" key="4">
    <source>
        <dbReference type="EMBL" id="PIK44954.1"/>
    </source>
</evidence>
<dbReference type="InterPro" id="IPR016024">
    <property type="entry name" value="ARM-type_fold"/>
</dbReference>
<evidence type="ECO:0000259" key="3">
    <source>
        <dbReference type="SMART" id="SM01349"/>
    </source>
</evidence>